<protein>
    <submittedName>
        <fullName evidence="2">Uncharacterized protein</fullName>
    </submittedName>
</protein>
<organism evidence="2 3">
    <name type="scientific">Fragilariopsis cylindrus CCMP1102</name>
    <dbReference type="NCBI Taxonomy" id="635003"/>
    <lineage>
        <taxon>Eukaryota</taxon>
        <taxon>Sar</taxon>
        <taxon>Stramenopiles</taxon>
        <taxon>Ochrophyta</taxon>
        <taxon>Bacillariophyta</taxon>
        <taxon>Bacillariophyceae</taxon>
        <taxon>Bacillariophycidae</taxon>
        <taxon>Bacillariales</taxon>
        <taxon>Bacillariaceae</taxon>
        <taxon>Fragilariopsis</taxon>
    </lineage>
</organism>
<dbReference type="KEGG" id="fcy:FRACYDRAFT_255203"/>
<gene>
    <name evidence="2" type="ORF">FRACYDRAFT_255203</name>
</gene>
<sequence length="140" mass="15321">MADQNANLKGYSYQEMSSKVEQADRSLLRSRAHEPTGEVESLRGRTAIGRMGDRVTGGGEVAGGEKHARPSELLRDQQKKKKAKKQQRQQRPDGGNVGADNNIVNASRGQSILDLDNLTGYQPTTQTARAAYETLLVRAL</sequence>
<proteinExistence type="predicted"/>
<name>A0A1E7EK50_9STRA</name>
<evidence type="ECO:0000256" key="1">
    <source>
        <dbReference type="SAM" id="MobiDB-lite"/>
    </source>
</evidence>
<evidence type="ECO:0000313" key="3">
    <source>
        <dbReference type="Proteomes" id="UP000095751"/>
    </source>
</evidence>
<dbReference type="InParanoid" id="A0A1E7EK50"/>
<feature type="region of interest" description="Disordered" evidence="1">
    <location>
        <begin position="1"/>
        <end position="103"/>
    </location>
</feature>
<feature type="compositionally biased region" description="Basic and acidic residues" evidence="1">
    <location>
        <begin position="21"/>
        <end position="43"/>
    </location>
</feature>
<feature type="compositionally biased region" description="Basic and acidic residues" evidence="1">
    <location>
        <begin position="63"/>
        <end position="77"/>
    </location>
</feature>
<feature type="compositionally biased region" description="Basic residues" evidence="1">
    <location>
        <begin position="78"/>
        <end position="88"/>
    </location>
</feature>
<dbReference type="EMBL" id="KV784415">
    <property type="protein sequence ID" value="OEU06301.1"/>
    <property type="molecule type" value="Genomic_DNA"/>
</dbReference>
<evidence type="ECO:0000313" key="2">
    <source>
        <dbReference type="EMBL" id="OEU06301.1"/>
    </source>
</evidence>
<dbReference type="Proteomes" id="UP000095751">
    <property type="component" value="Unassembled WGS sequence"/>
</dbReference>
<reference evidence="2 3" key="1">
    <citation type="submission" date="2016-09" db="EMBL/GenBank/DDBJ databases">
        <title>Extensive genetic diversity and differential bi-allelic expression allows diatom success in the polar Southern Ocean.</title>
        <authorList>
            <consortium name="DOE Joint Genome Institute"/>
            <person name="Mock T."/>
            <person name="Otillar R.P."/>
            <person name="Strauss J."/>
            <person name="Dupont C."/>
            <person name="Frickenhaus S."/>
            <person name="Maumus F."/>
            <person name="Mcmullan M."/>
            <person name="Sanges R."/>
            <person name="Schmutz J."/>
            <person name="Toseland A."/>
            <person name="Valas R."/>
            <person name="Veluchamy A."/>
            <person name="Ward B.J."/>
            <person name="Allen A."/>
            <person name="Barry K."/>
            <person name="Falciatore A."/>
            <person name="Ferrante M."/>
            <person name="Fortunato A.E."/>
            <person name="Gloeckner G."/>
            <person name="Gruber A."/>
            <person name="Hipkin R."/>
            <person name="Janech M."/>
            <person name="Kroth P."/>
            <person name="Leese F."/>
            <person name="Lindquist E."/>
            <person name="Lyon B.R."/>
            <person name="Martin J."/>
            <person name="Mayer C."/>
            <person name="Parker M."/>
            <person name="Quesneville H."/>
            <person name="Raymond J."/>
            <person name="Uhlig C."/>
            <person name="Valentin K.U."/>
            <person name="Worden A.Z."/>
            <person name="Armbrust E.V."/>
            <person name="Bowler C."/>
            <person name="Green B."/>
            <person name="Moulton V."/>
            <person name="Van Oosterhout C."/>
            <person name="Grigoriev I."/>
        </authorList>
    </citation>
    <scope>NUCLEOTIDE SEQUENCE [LARGE SCALE GENOMIC DNA]</scope>
    <source>
        <strain evidence="2 3">CCMP1102</strain>
    </source>
</reference>
<accession>A0A1E7EK50</accession>
<keyword evidence="3" id="KW-1185">Reference proteome</keyword>
<dbReference type="AlphaFoldDB" id="A0A1E7EK50"/>